<keyword evidence="2" id="KW-1133">Transmembrane helix</keyword>
<dbReference type="Proteomes" id="UP000053235">
    <property type="component" value="Unassembled WGS sequence"/>
</dbReference>
<evidence type="ECO:0000256" key="1">
    <source>
        <dbReference type="SAM" id="MobiDB-lite"/>
    </source>
</evidence>
<dbReference type="RefSeq" id="WP_208981346.1">
    <property type="nucleotide sequence ID" value="NZ_CXWD01000010.1"/>
</dbReference>
<accession>A0A0M7AAR2</accession>
<evidence type="ECO:0008006" key="5">
    <source>
        <dbReference type="Google" id="ProtNLM"/>
    </source>
</evidence>
<organism evidence="3 4">
    <name type="scientific">Roseibium alexandrii</name>
    <dbReference type="NCBI Taxonomy" id="388408"/>
    <lineage>
        <taxon>Bacteria</taxon>
        <taxon>Pseudomonadati</taxon>
        <taxon>Pseudomonadota</taxon>
        <taxon>Alphaproteobacteria</taxon>
        <taxon>Hyphomicrobiales</taxon>
        <taxon>Stappiaceae</taxon>
        <taxon>Roseibium</taxon>
    </lineage>
</organism>
<keyword evidence="4" id="KW-1185">Reference proteome</keyword>
<keyword evidence="2" id="KW-0812">Transmembrane</keyword>
<name>A0A0M7AAR2_9HYPH</name>
<feature type="region of interest" description="Disordered" evidence="1">
    <location>
        <begin position="247"/>
        <end position="270"/>
    </location>
</feature>
<feature type="transmembrane region" description="Helical" evidence="2">
    <location>
        <begin position="179"/>
        <end position="200"/>
    </location>
</feature>
<evidence type="ECO:0000313" key="4">
    <source>
        <dbReference type="Proteomes" id="UP000053235"/>
    </source>
</evidence>
<dbReference type="AlphaFoldDB" id="A0A0M7AAR2"/>
<sequence length="270" mass="29723">MRNPDLWHRISECHPDDVEAAFPFSHRLARDNGWTRSFAARVVVEYQRFAYLSQMKAGMVTPSDEVDQAWHLHLTYTRHYWGPFKKALGAALHHMPTKGGPEQALTFRKAYEETLALYRQEFGEPPPDIWPPAHIRFGKAPHFLRINTQDFMVLRRPDWPLLIKTTANRLRRAPAPIQGAAVTLFALLAGTGLALAHGTPAGDTLLEQLRNMAWHWATQHTLWFFVGIIATALVLIALLKKSTKGSGCGSGGCGSDGGSGGGSGCGGCGD</sequence>
<gene>
    <name evidence="3" type="ORF">LAX5112_02777</name>
</gene>
<protein>
    <recommendedName>
        <fullName evidence="5">TIGR04222 domain-containing membrane protein</fullName>
    </recommendedName>
</protein>
<keyword evidence="2" id="KW-0472">Membrane</keyword>
<evidence type="ECO:0000256" key="2">
    <source>
        <dbReference type="SAM" id="Phobius"/>
    </source>
</evidence>
<evidence type="ECO:0000313" key="3">
    <source>
        <dbReference type="EMBL" id="CTQ71310.1"/>
    </source>
</evidence>
<reference evidence="4" key="1">
    <citation type="submission" date="2015-07" db="EMBL/GenBank/DDBJ databases">
        <authorList>
            <person name="Rodrigo-Torres Lidia"/>
            <person name="Arahal R.David."/>
        </authorList>
    </citation>
    <scope>NUCLEOTIDE SEQUENCE [LARGE SCALE GENOMIC DNA]</scope>
    <source>
        <strain evidence="4">CECT 5112</strain>
    </source>
</reference>
<dbReference type="STRING" id="388408.LAX5112_02777"/>
<feature type="transmembrane region" description="Helical" evidence="2">
    <location>
        <begin position="220"/>
        <end position="239"/>
    </location>
</feature>
<dbReference type="EMBL" id="CXWD01000010">
    <property type="protein sequence ID" value="CTQ71310.1"/>
    <property type="molecule type" value="Genomic_DNA"/>
</dbReference>
<proteinExistence type="predicted"/>